<feature type="compositionally biased region" description="Pro residues" evidence="1">
    <location>
        <begin position="191"/>
        <end position="207"/>
    </location>
</feature>
<name>A0A0A1XQP4_ZEUCU</name>
<evidence type="ECO:0000256" key="1">
    <source>
        <dbReference type="SAM" id="MobiDB-lite"/>
    </source>
</evidence>
<keyword evidence="2" id="KW-0472">Membrane</keyword>
<sequence>NHIVNAVNTKSKIKNFTDVKTIARIRSKFLLRKKHNCEVFIAATMKAYANLCIAIAVISIIACLDGAEGYGMRGGARGIRQEDAPGEVPQEFNARARRAAADDVPQDAPQGLRERFRRAAEKSLNDEPGEVPQEFHSRARRAALDEVPEDAPQGLKERYRRSPIKLADEEPEDVPKGLYSVSARQRRSPQMPVPDGVPMPPMPPMPQ</sequence>
<dbReference type="EMBL" id="GBXI01001015">
    <property type="protein sequence ID" value="JAD13277.1"/>
    <property type="molecule type" value="Transcribed_RNA"/>
</dbReference>
<accession>A0A0A1XQP4</accession>
<reference evidence="3" key="2">
    <citation type="journal article" date="2015" name="Gigascience">
        <title>Reconstructing a comprehensive transcriptome assembly of a white-pupal translocated strain of the pest fruit fly Bactrocera cucurbitae.</title>
        <authorList>
            <person name="Sim S.B."/>
            <person name="Calla B."/>
            <person name="Hall B."/>
            <person name="DeRego T."/>
            <person name="Geib S.M."/>
        </authorList>
    </citation>
    <scope>NUCLEOTIDE SEQUENCE</scope>
</reference>
<evidence type="ECO:0000313" key="3">
    <source>
        <dbReference type="EMBL" id="JAD13277.1"/>
    </source>
</evidence>
<feature type="non-terminal residue" evidence="3">
    <location>
        <position position="1"/>
    </location>
</feature>
<keyword evidence="2" id="KW-1133">Transmembrane helix</keyword>
<gene>
    <name evidence="3" type="primary">atpF_1</name>
    <name evidence="3" type="ORF">g.13478</name>
</gene>
<reference evidence="3" key="1">
    <citation type="submission" date="2014-11" db="EMBL/GenBank/DDBJ databases">
        <authorList>
            <person name="Geib S."/>
        </authorList>
    </citation>
    <scope>NUCLEOTIDE SEQUENCE</scope>
</reference>
<proteinExistence type="predicted"/>
<feature type="region of interest" description="Disordered" evidence="1">
    <location>
        <begin position="143"/>
        <end position="207"/>
    </location>
</feature>
<keyword evidence="2" id="KW-0812">Transmembrane</keyword>
<organism evidence="3">
    <name type="scientific">Zeugodacus cucurbitae</name>
    <name type="common">Melon fruit fly</name>
    <name type="synonym">Bactrocera cucurbitae</name>
    <dbReference type="NCBI Taxonomy" id="28588"/>
    <lineage>
        <taxon>Eukaryota</taxon>
        <taxon>Metazoa</taxon>
        <taxon>Ecdysozoa</taxon>
        <taxon>Arthropoda</taxon>
        <taxon>Hexapoda</taxon>
        <taxon>Insecta</taxon>
        <taxon>Pterygota</taxon>
        <taxon>Neoptera</taxon>
        <taxon>Endopterygota</taxon>
        <taxon>Diptera</taxon>
        <taxon>Brachycera</taxon>
        <taxon>Muscomorpha</taxon>
        <taxon>Tephritoidea</taxon>
        <taxon>Tephritidae</taxon>
        <taxon>Zeugodacus</taxon>
        <taxon>Zeugodacus</taxon>
    </lineage>
</organism>
<evidence type="ECO:0000256" key="2">
    <source>
        <dbReference type="SAM" id="Phobius"/>
    </source>
</evidence>
<protein>
    <submittedName>
        <fullName evidence="3">ATP synthase subunit b</fullName>
    </submittedName>
</protein>
<dbReference type="AlphaFoldDB" id="A0A0A1XQP4"/>
<feature type="transmembrane region" description="Helical" evidence="2">
    <location>
        <begin position="48"/>
        <end position="67"/>
    </location>
</feature>